<dbReference type="GO" id="GO:0030388">
    <property type="term" value="P:fructose 1,6-bisphosphate metabolic process"/>
    <property type="evidence" value="ECO:0007669"/>
    <property type="project" value="TreeGrafter"/>
</dbReference>
<feature type="region of interest" description="Disordered" evidence="14">
    <location>
        <begin position="1"/>
        <end position="46"/>
    </location>
</feature>
<dbReference type="GO" id="GO:0061621">
    <property type="term" value="P:canonical glycolysis"/>
    <property type="evidence" value="ECO:0007669"/>
    <property type="project" value="TreeGrafter"/>
</dbReference>
<comment type="catalytic activity">
    <reaction evidence="13">
        <text>beta-D-fructose 6-phosphate + ATP = beta-D-fructose 1,6-bisphosphate + ADP + H(+)</text>
        <dbReference type="Rhea" id="RHEA:16109"/>
        <dbReference type="ChEBI" id="CHEBI:15378"/>
        <dbReference type="ChEBI" id="CHEBI:30616"/>
        <dbReference type="ChEBI" id="CHEBI:32966"/>
        <dbReference type="ChEBI" id="CHEBI:57634"/>
        <dbReference type="ChEBI" id="CHEBI:456216"/>
        <dbReference type="EC" id="2.7.1.11"/>
    </reaction>
</comment>
<keyword evidence="5" id="KW-0963">Cytoplasm</keyword>
<dbReference type="PRINTS" id="PR00476">
    <property type="entry name" value="PHFRCTKINASE"/>
</dbReference>
<keyword evidence="17" id="KW-1185">Reference proteome</keyword>
<organism evidence="16 17">
    <name type="scientific">Modicella reniformis</name>
    <dbReference type="NCBI Taxonomy" id="1440133"/>
    <lineage>
        <taxon>Eukaryota</taxon>
        <taxon>Fungi</taxon>
        <taxon>Fungi incertae sedis</taxon>
        <taxon>Mucoromycota</taxon>
        <taxon>Mortierellomycotina</taxon>
        <taxon>Mortierellomycetes</taxon>
        <taxon>Mortierellales</taxon>
        <taxon>Mortierellaceae</taxon>
        <taxon>Modicella</taxon>
    </lineage>
</organism>
<comment type="pathway">
    <text evidence="3">Carbohydrate degradation; glycolysis; D-glyceraldehyde 3-phosphate and glycerone phosphate from D-glucose: step 3/4.</text>
</comment>
<keyword evidence="6" id="KW-0808">Transferase</keyword>
<proteinExistence type="predicted"/>
<dbReference type="EC" id="2.7.1.11" evidence="4"/>
<dbReference type="GO" id="GO:0005739">
    <property type="term" value="C:mitochondrion"/>
    <property type="evidence" value="ECO:0007669"/>
    <property type="project" value="TreeGrafter"/>
</dbReference>
<accession>A0A9P6IKS2</accession>
<dbReference type="GO" id="GO:0005945">
    <property type="term" value="C:6-phosphofructokinase complex"/>
    <property type="evidence" value="ECO:0007669"/>
    <property type="project" value="TreeGrafter"/>
</dbReference>
<dbReference type="GO" id="GO:0006002">
    <property type="term" value="P:fructose 6-phosphate metabolic process"/>
    <property type="evidence" value="ECO:0007669"/>
    <property type="project" value="InterPro"/>
</dbReference>
<dbReference type="Pfam" id="PF00365">
    <property type="entry name" value="PFK"/>
    <property type="match status" value="1"/>
</dbReference>
<keyword evidence="10" id="KW-0067">ATP-binding</keyword>
<dbReference type="GO" id="GO:0005524">
    <property type="term" value="F:ATP binding"/>
    <property type="evidence" value="ECO:0007669"/>
    <property type="project" value="UniProtKB-KW"/>
</dbReference>
<dbReference type="GO" id="GO:0042802">
    <property type="term" value="F:identical protein binding"/>
    <property type="evidence" value="ECO:0007669"/>
    <property type="project" value="TreeGrafter"/>
</dbReference>
<dbReference type="Gene3D" id="3.40.50.450">
    <property type="match status" value="1"/>
</dbReference>
<dbReference type="GO" id="GO:0046872">
    <property type="term" value="F:metal ion binding"/>
    <property type="evidence" value="ECO:0007669"/>
    <property type="project" value="UniProtKB-KW"/>
</dbReference>
<dbReference type="InterPro" id="IPR022953">
    <property type="entry name" value="ATP_PFK"/>
</dbReference>
<keyword evidence="8" id="KW-0547">Nucleotide-binding</keyword>
<evidence type="ECO:0000256" key="5">
    <source>
        <dbReference type="ARBA" id="ARBA00022490"/>
    </source>
</evidence>
<feature type="compositionally biased region" description="Polar residues" evidence="14">
    <location>
        <begin position="31"/>
        <end position="41"/>
    </location>
</feature>
<dbReference type="OrthoDB" id="2410491at2759"/>
<keyword evidence="7" id="KW-0479">Metal-binding</keyword>
<dbReference type="InterPro" id="IPR000023">
    <property type="entry name" value="Phosphofructokinase_dom"/>
</dbReference>
<feature type="compositionally biased region" description="Basic and acidic residues" evidence="14">
    <location>
        <begin position="21"/>
        <end position="30"/>
    </location>
</feature>
<comment type="cofactor">
    <cofactor evidence="1">
        <name>Mg(2+)</name>
        <dbReference type="ChEBI" id="CHEBI:18420"/>
    </cofactor>
</comment>
<evidence type="ECO:0000313" key="16">
    <source>
        <dbReference type="EMBL" id="KAF9918065.1"/>
    </source>
</evidence>
<gene>
    <name evidence="16" type="primary">PFK1_2</name>
    <name evidence="16" type="ORF">BGZ65_012625</name>
</gene>
<keyword evidence="9" id="KW-0418">Kinase</keyword>
<evidence type="ECO:0000256" key="10">
    <source>
        <dbReference type="ARBA" id="ARBA00022840"/>
    </source>
</evidence>
<evidence type="ECO:0000256" key="6">
    <source>
        <dbReference type="ARBA" id="ARBA00022679"/>
    </source>
</evidence>
<evidence type="ECO:0000256" key="14">
    <source>
        <dbReference type="SAM" id="MobiDB-lite"/>
    </source>
</evidence>
<evidence type="ECO:0000256" key="9">
    <source>
        <dbReference type="ARBA" id="ARBA00022777"/>
    </source>
</evidence>
<feature type="domain" description="Phosphofructokinase" evidence="15">
    <location>
        <begin position="48"/>
        <end position="173"/>
    </location>
</feature>
<evidence type="ECO:0000256" key="7">
    <source>
        <dbReference type="ARBA" id="ARBA00022723"/>
    </source>
</evidence>
<evidence type="ECO:0000259" key="15">
    <source>
        <dbReference type="Pfam" id="PF00365"/>
    </source>
</evidence>
<dbReference type="PANTHER" id="PTHR13697">
    <property type="entry name" value="PHOSPHOFRUCTOKINASE"/>
    <property type="match status" value="1"/>
</dbReference>
<evidence type="ECO:0000256" key="12">
    <source>
        <dbReference type="ARBA" id="ARBA00023152"/>
    </source>
</evidence>
<evidence type="ECO:0000256" key="3">
    <source>
        <dbReference type="ARBA" id="ARBA00004679"/>
    </source>
</evidence>
<evidence type="ECO:0000313" key="17">
    <source>
        <dbReference type="Proteomes" id="UP000749646"/>
    </source>
</evidence>
<dbReference type="GO" id="GO:0048029">
    <property type="term" value="F:monosaccharide binding"/>
    <property type="evidence" value="ECO:0007669"/>
    <property type="project" value="TreeGrafter"/>
</dbReference>
<comment type="subcellular location">
    <subcellularLocation>
        <location evidence="2">Cytoplasm</location>
    </subcellularLocation>
</comment>
<feature type="non-terminal residue" evidence="16">
    <location>
        <position position="193"/>
    </location>
</feature>
<dbReference type="PANTHER" id="PTHR13697:SF4">
    <property type="entry name" value="ATP-DEPENDENT 6-PHOSPHOFRUCTOKINASE"/>
    <property type="match status" value="1"/>
</dbReference>
<evidence type="ECO:0000256" key="1">
    <source>
        <dbReference type="ARBA" id="ARBA00001946"/>
    </source>
</evidence>
<dbReference type="GO" id="GO:0070095">
    <property type="term" value="F:fructose-6-phosphate binding"/>
    <property type="evidence" value="ECO:0007669"/>
    <property type="project" value="TreeGrafter"/>
</dbReference>
<evidence type="ECO:0000256" key="2">
    <source>
        <dbReference type="ARBA" id="ARBA00004496"/>
    </source>
</evidence>
<evidence type="ECO:0000256" key="4">
    <source>
        <dbReference type="ARBA" id="ARBA00012055"/>
    </source>
</evidence>
<comment type="caution">
    <text evidence="16">The sequence shown here is derived from an EMBL/GenBank/DDBJ whole genome shotgun (WGS) entry which is preliminary data.</text>
</comment>
<name>A0A9P6IKS2_9FUNG</name>
<evidence type="ECO:0000256" key="8">
    <source>
        <dbReference type="ARBA" id="ARBA00022741"/>
    </source>
</evidence>
<protein>
    <recommendedName>
        <fullName evidence="4">6-phosphofructokinase</fullName>
        <ecNumber evidence="4">2.7.1.11</ecNumber>
    </recommendedName>
</protein>
<reference evidence="16" key="1">
    <citation type="journal article" date="2020" name="Fungal Divers.">
        <title>Resolving the Mortierellaceae phylogeny through synthesis of multi-gene phylogenetics and phylogenomics.</title>
        <authorList>
            <person name="Vandepol N."/>
            <person name="Liber J."/>
            <person name="Desiro A."/>
            <person name="Na H."/>
            <person name="Kennedy M."/>
            <person name="Barry K."/>
            <person name="Grigoriev I.V."/>
            <person name="Miller A.N."/>
            <person name="O'Donnell K."/>
            <person name="Stajich J.E."/>
            <person name="Bonito G."/>
        </authorList>
    </citation>
    <scope>NUCLEOTIDE SEQUENCE</scope>
    <source>
        <strain evidence="16">MES-2147</strain>
    </source>
</reference>
<dbReference type="AlphaFoldDB" id="A0A9P6IKS2"/>
<dbReference type="GO" id="GO:0003872">
    <property type="term" value="F:6-phosphofructokinase activity"/>
    <property type="evidence" value="ECO:0007669"/>
    <property type="project" value="UniProtKB-EC"/>
</dbReference>
<dbReference type="Proteomes" id="UP000749646">
    <property type="component" value="Unassembled WGS sequence"/>
</dbReference>
<evidence type="ECO:0000256" key="13">
    <source>
        <dbReference type="ARBA" id="ARBA00048070"/>
    </source>
</evidence>
<keyword evidence="11" id="KW-0460">Magnesium</keyword>
<keyword evidence="12" id="KW-0324">Glycolysis</keyword>
<dbReference type="InterPro" id="IPR035966">
    <property type="entry name" value="PKF_sf"/>
</dbReference>
<dbReference type="GO" id="GO:0016208">
    <property type="term" value="F:AMP binding"/>
    <property type="evidence" value="ECO:0007669"/>
    <property type="project" value="TreeGrafter"/>
</dbReference>
<sequence length="193" mass="20637">MNNLIIFTDKPSPFASKRKPKSELQEDHTKTSPAETPSSETPGGRKRKIAILTSGGDAPGMNASVRAVVRAAIVRGCEAYAVHEGYQGLVDGGDMIKKMGWDDVQGYLTVGGTIIGTARCKAFRERPGRLTAARNLVKQGIDALIVCGGDGSLTGADLFRAEWPSLLEELINTGELTKEETEPFAHLNIVGLV</sequence>
<dbReference type="EMBL" id="JAAAHW010011696">
    <property type="protein sequence ID" value="KAF9918065.1"/>
    <property type="molecule type" value="Genomic_DNA"/>
</dbReference>
<dbReference type="SUPFAM" id="SSF53784">
    <property type="entry name" value="Phosphofructokinase"/>
    <property type="match status" value="1"/>
</dbReference>
<evidence type="ECO:0000256" key="11">
    <source>
        <dbReference type="ARBA" id="ARBA00022842"/>
    </source>
</evidence>